<dbReference type="GO" id="GO:0009881">
    <property type="term" value="F:photoreceptor activity"/>
    <property type="evidence" value="ECO:0007669"/>
    <property type="project" value="UniProtKB-KW"/>
</dbReference>
<dbReference type="STRING" id="50376.A0A517LGT7"/>
<protein>
    <recommendedName>
        <fullName evidence="18">Light-sensor Protein kinase</fullName>
    </recommendedName>
</protein>
<keyword evidence="17" id="KW-1185">Reference proteome</keyword>
<organism evidence="16 17">
    <name type="scientific">Venturia effusa</name>
    <dbReference type="NCBI Taxonomy" id="50376"/>
    <lineage>
        <taxon>Eukaryota</taxon>
        <taxon>Fungi</taxon>
        <taxon>Dikarya</taxon>
        <taxon>Ascomycota</taxon>
        <taxon>Pezizomycotina</taxon>
        <taxon>Dothideomycetes</taxon>
        <taxon>Pleosporomycetidae</taxon>
        <taxon>Venturiales</taxon>
        <taxon>Venturiaceae</taxon>
        <taxon>Venturia</taxon>
    </lineage>
</organism>
<dbReference type="SUPFAM" id="SSF55785">
    <property type="entry name" value="PYP-like sensor domain (PAS domain)"/>
    <property type="match status" value="1"/>
</dbReference>
<evidence type="ECO:0000313" key="16">
    <source>
        <dbReference type="EMBL" id="QDS74786.1"/>
    </source>
</evidence>
<evidence type="ECO:0008006" key="18">
    <source>
        <dbReference type="Google" id="ProtNLM"/>
    </source>
</evidence>
<dbReference type="InterPro" id="IPR016132">
    <property type="entry name" value="Phyto_chromo_attachment"/>
</dbReference>
<dbReference type="EMBL" id="CP042196">
    <property type="protein sequence ID" value="QDS74786.1"/>
    <property type="molecule type" value="Genomic_DNA"/>
</dbReference>
<dbReference type="Pfam" id="PF02518">
    <property type="entry name" value="HATPase_c"/>
    <property type="match status" value="1"/>
</dbReference>
<dbReference type="Pfam" id="PF01590">
    <property type="entry name" value="GAF"/>
    <property type="match status" value="1"/>
</dbReference>
<dbReference type="InterPro" id="IPR003018">
    <property type="entry name" value="GAF"/>
</dbReference>
<dbReference type="Pfam" id="PF00072">
    <property type="entry name" value="Response_reg"/>
    <property type="match status" value="1"/>
</dbReference>
<keyword evidence="8" id="KW-0157">Chromophore</keyword>
<evidence type="ECO:0000256" key="3">
    <source>
        <dbReference type="ARBA" id="ARBA00022606"/>
    </source>
</evidence>
<evidence type="ECO:0000256" key="10">
    <source>
        <dbReference type="ARBA" id="ARBA00023170"/>
    </source>
</evidence>
<dbReference type="PRINTS" id="PR01033">
    <property type="entry name" value="PHYTOCHROME"/>
</dbReference>
<dbReference type="GO" id="GO:0005524">
    <property type="term" value="F:ATP binding"/>
    <property type="evidence" value="ECO:0007669"/>
    <property type="project" value="UniProtKB-KW"/>
</dbReference>
<dbReference type="GO" id="GO:0009584">
    <property type="term" value="P:detection of visible light"/>
    <property type="evidence" value="ECO:0007669"/>
    <property type="project" value="InterPro"/>
</dbReference>
<dbReference type="Gene3D" id="3.30.565.10">
    <property type="entry name" value="Histidine kinase-like ATPase, C-terminal domain"/>
    <property type="match status" value="1"/>
</dbReference>
<evidence type="ECO:0000256" key="5">
    <source>
        <dbReference type="ARBA" id="ARBA00022741"/>
    </source>
</evidence>
<dbReference type="SMART" id="SM00448">
    <property type="entry name" value="REC"/>
    <property type="match status" value="1"/>
</dbReference>
<keyword evidence="3" id="KW-0716">Sensory transduction</keyword>
<dbReference type="Gene3D" id="1.10.287.130">
    <property type="match status" value="1"/>
</dbReference>
<dbReference type="Gene3D" id="3.30.450.270">
    <property type="match status" value="1"/>
</dbReference>
<dbReference type="CDD" id="cd17546">
    <property type="entry name" value="REC_hyHK_CKI1_RcsC-like"/>
    <property type="match status" value="1"/>
</dbReference>
<keyword evidence="2 11" id="KW-0597">Phosphoprotein</keyword>
<evidence type="ECO:0000259" key="15">
    <source>
        <dbReference type="PROSITE" id="PS50110"/>
    </source>
</evidence>
<dbReference type="PANTHER" id="PTHR43065">
    <property type="entry name" value="SENSOR HISTIDINE KINASE"/>
    <property type="match status" value="1"/>
</dbReference>
<feature type="compositionally biased region" description="Polar residues" evidence="12">
    <location>
        <begin position="958"/>
        <end position="969"/>
    </location>
</feature>
<feature type="compositionally biased region" description="Polar residues" evidence="12">
    <location>
        <begin position="32"/>
        <end position="51"/>
    </location>
</feature>
<dbReference type="PROSITE" id="PS50046">
    <property type="entry name" value="PHYTOCHROME_2"/>
    <property type="match status" value="1"/>
</dbReference>
<feature type="compositionally biased region" description="Polar residues" evidence="12">
    <location>
        <begin position="59"/>
        <end position="68"/>
    </location>
</feature>
<evidence type="ECO:0000256" key="7">
    <source>
        <dbReference type="ARBA" id="ARBA00022840"/>
    </source>
</evidence>
<dbReference type="Gene3D" id="3.40.50.2300">
    <property type="match status" value="1"/>
</dbReference>
<evidence type="ECO:0000259" key="14">
    <source>
        <dbReference type="PROSITE" id="PS50109"/>
    </source>
</evidence>
<dbReference type="CDD" id="cd00082">
    <property type="entry name" value="HisKA"/>
    <property type="match status" value="1"/>
</dbReference>
<dbReference type="InterPro" id="IPR043150">
    <property type="entry name" value="Phytochrome_PHY_sf"/>
</dbReference>
<evidence type="ECO:0000256" key="12">
    <source>
        <dbReference type="SAM" id="MobiDB-lite"/>
    </source>
</evidence>
<feature type="domain" description="Response regulatory" evidence="15">
    <location>
        <begin position="1024"/>
        <end position="1154"/>
    </location>
</feature>
<gene>
    <name evidence="16" type="ORF">FKW77_001947</name>
</gene>
<evidence type="ECO:0000256" key="9">
    <source>
        <dbReference type="ARBA" id="ARBA00023012"/>
    </source>
</evidence>
<dbReference type="Gene3D" id="3.30.450.20">
    <property type="entry name" value="PAS domain"/>
    <property type="match status" value="2"/>
</dbReference>
<dbReference type="InterPro" id="IPR036890">
    <property type="entry name" value="HATPase_C_sf"/>
</dbReference>
<dbReference type="SMART" id="SM00387">
    <property type="entry name" value="HATPase_c"/>
    <property type="match status" value="1"/>
</dbReference>
<dbReference type="SUPFAM" id="SSF55874">
    <property type="entry name" value="ATPase domain of HSP90 chaperone/DNA topoisomerase II/histidine kinase"/>
    <property type="match status" value="1"/>
</dbReference>
<dbReference type="PANTHER" id="PTHR43065:SF10">
    <property type="entry name" value="PEROXIDE STRESS-ACTIVATED HISTIDINE KINASE MAK3"/>
    <property type="match status" value="1"/>
</dbReference>
<evidence type="ECO:0000256" key="2">
    <source>
        <dbReference type="ARBA" id="ARBA00022553"/>
    </source>
</evidence>
<dbReference type="Proteomes" id="UP000316270">
    <property type="component" value="Chromosome 12"/>
</dbReference>
<reference evidence="16 17" key="1">
    <citation type="submission" date="2019-07" db="EMBL/GenBank/DDBJ databases">
        <title>Finished genome of Venturia effusa.</title>
        <authorList>
            <person name="Young C.A."/>
            <person name="Cox M.P."/>
            <person name="Ganley A.R.D."/>
            <person name="David W.J."/>
        </authorList>
    </citation>
    <scope>NUCLEOTIDE SEQUENCE [LARGE SCALE GENOMIC DNA]</scope>
    <source>
        <strain evidence="17">albino</strain>
    </source>
</reference>
<dbReference type="OrthoDB" id="2015534at2759"/>
<dbReference type="InterPro" id="IPR035965">
    <property type="entry name" value="PAS-like_dom_sf"/>
</dbReference>
<dbReference type="InterPro" id="IPR001294">
    <property type="entry name" value="Phytochrome"/>
</dbReference>
<keyword evidence="4" id="KW-0808">Transferase</keyword>
<evidence type="ECO:0000256" key="1">
    <source>
        <dbReference type="ARBA" id="ARBA00022543"/>
    </source>
</evidence>
<keyword evidence="5" id="KW-0547">Nucleotide-binding</keyword>
<dbReference type="SUPFAM" id="SSF55781">
    <property type="entry name" value="GAF domain-like"/>
    <property type="match status" value="2"/>
</dbReference>
<evidence type="ECO:0000313" key="17">
    <source>
        <dbReference type="Proteomes" id="UP000316270"/>
    </source>
</evidence>
<proteinExistence type="predicted"/>
<dbReference type="InterPro" id="IPR003594">
    <property type="entry name" value="HATPase_dom"/>
</dbReference>
<dbReference type="Pfam" id="PF00512">
    <property type="entry name" value="HisKA"/>
    <property type="match status" value="1"/>
</dbReference>
<dbReference type="PROSITE" id="PS50109">
    <property type="entry name" value="HIS_KIN"/>
    <property type="match status" value="1"/>
</dbReference>
<feature type="modified residue" description="4-aspartylphosphate" evidence="11">
    <location>
        <position position="1075"/>
    </location>
</feature>
<dbReference type="InterPro" id="IPR013515">
    <property type="entry name" value="Phytochrome_cen-reg"/>
</dbReference>
<feature type="compositionally biased region" description="Polar residues" evidence="12">
    <location>
        <begin position="1222"/>
        <end position="1232"/>
    </location>
</feature>
<feature type="domain" description="Phytochrome chromophore attachment site" evidence="13">
    <location>
        <begin position="323"/>
        <end position="480"/>
    </location>
</feature>
<dbReference type="AlphaFoldDB" id="A0A517LGT7"/>
<dbReference type="Pfam" id="PF00360">
    <property type="entry name" value="PHY"/>
    <property type="match status" value="1"/>
</dbReference>
<evidence type="ECO:0000256" key="4">
    <source>
        <dbReference type="ARBA" id="ARBA00022679"/>
    </source>
</evidence>
<accession>A0A517LGT7</accession>
<keyword evidence="9" id="KW-0902">Two-component regulatory system</keyword>
<feature type="region of interest" description="Disordered" evidence="12">
    <location>
        <begin position="946"/>
        <end position="975"/>
    </location>
</feature>
<keyword evidence="1" id="KW-0600">Photoreceptor protein</keyword>
<dbReference type="GO" id="GO:0006355">
    <property type="term" value="P:regulation of DNA-templated transcription"/>
    <property type="evidence" value="ECO:0007669"/>
    <property type="project" value="InterPro"/>
</dbReference>
<dbReference type="SMART" id="SM00388">
    <property type="entry name" value="HisKA"/>
    <property type="match status" value="1"/>
</dbReference>
<evidence type="ECO:0000256" key="11">
    <source>
        <dbReference type="PROSITE-ProRule" id="PRU00169"/>
    </source>
</evidence>
<name>A0A517LGT7_9PEZI</name>
<dbReference type="SUPFAM" id="SSF47384">
    <property type="entry name" value="Homodimeric domain of signal transducing histidine kinase"/>
    <property type="match status" value="1"/>
</dbReference>
<dbReference type="InterPro" id="IPR013654">
    <property type="entry name" value="PAS_2"/>
</dbReference>
<evidence type="ECO:0000259" key="13">
    <source>
        <dbReference type="PROSITE" id="PS50046"/>
    </source>
</evidence>
<keyword evidence="10" id="KW-0675">Receptor</keyword>
<feature type="region of interest" description="Disordered" evidence="12">
    <location>
        <begin position="1211"/>
        <end position="1251"/>
    </location>
</feature>
<dbReference type="PROSITE" id="PS50110">
    <property type="entry name" value="RESPONSE_REGULATORY"/>
    <property type="match status" value="1"/>
</dbReference>
<keyword evidence="7" id="KW-0067">ATP-binding</keyword>
<keyword evidence="6" id="KW-0418">Kinase</keyword>
<evidence type="ECO:0000256" key="6">
    <source>
        <dbReference type="ARBA" id="ARBA00022777"/>
    </source>
</evidence>
<dbReference type="SUPFAM" id="SSF52172">
    <property type="entry name" value="CheY-like"/>
    <property type="match status" value="1"/>
</dbReference>
<dbReference type="GO" id="GO:0000155">
    <property type="term" value="F:phosphorelay sensor kinase activity"/>
    <property type="evidence" value="ECO:0007669"/>
    <property type="project" value="InterPro"/>
</dbReference>
<dbReference type="InterPro" id="IPR005467">
    <property type="entry name" value="His_kinase_dom"/>
</dbReference>
<feature type="region of interest" description="Disordered" evidence="12">
    <location>
        <begin position="1"/>
        <end position="88"/>
    </location>
</feature>
<dbReference type="InterPro" id="IPR029016">
    <property type="entry name" value="GAF-like_dom_sf"/>
</dbReference>
<dbReference type="InterPro" id="IPR003661">
    <property type="entry name" value="HisK_dim/P_dom"/>
</dbReference>
<sequence length="1251" mass="139644">MPRSNTSHAPLLPDFPPRLEPGERVYPIRFSTAATLTDSVPSPTATSSQISLGGPPATPRSSTTGSVSSRDDGAGPSDDDGTVVDFPNDETSLISEKHEYAVVGEGAHGVLFGTRGRREFQRCEDEPIHIPGAIQSFGILIAIRLVERGKLQVRIASENCESFCHYTPSELFALENFSDIFPEHHRISFDTKAWYIREQYMRAHIEVEPIVFSTAIQTPKGEILPVSCAVHFVGQGRDLLVCEFESQNKLEPSISTVDPDMPSKPVVTLDVDPTIVNLVAHSTKARPLHLNRLVHSLHPDERSTTETVSIMAQIQQELSACQDLEELLDTSASVVQQLTRFHRVMVYRFDKAYNGQVVAEAIIPEATGDMYKGLHFPASDIPPQARRLYQINKVRLLFDRDSPTARLVCRTVQDMEKPLDLTHSYLRAMSPIHIKYLGNMGVRSTASISLHFNDKLWGLICCHSYGPTATHVSFSVREVCYWIGLCVSNCIAKLSYSSRLGARKLLETIRVDKDPQSCITASSSDILGLFGANSGFMVIQGEARTIGKHESYLEAIIVLRYVHSRAYTSVVSTHNITEDHPNFPRSTFLDTIAGFLFIPLSNESDYMLFFRTHQMKEVHWAGNPHAKEMASMQKTLLEPRSSFKRWTEIVTGACKEWAQEEYQEYANTVRLVYGKFIEVWRANERSLFNTKMKRILLLNASHEARTPLNAIINYLEVAMENKLDRDTRELLRKSHSASQSLVYIIDDLLNLTRSQDGSFPLLELGFDIRSALAEALKPLEHHASRKGLQLIAVVDPNFPQFVRGDFQRFQQAVVHIVSNAIRCTAHGYVQLEANLVDKNDAHCLVEIKVTDTGVGIAEDHLDELFEELEQIPSEDSESARPTMVGRLSRDPTPIGKPVLGLGLATVARFTRLRSGLLKVKSTRGLGTIVSLLLPFPRSSEAFHPFQLPTPPVEDQNKSLDSASVTTPSGATDLPLSKVSGSDYAHGFFDLELPNQVAQAHSPPTTPHPLQDMQTMMDMSQQQMMVIVADDNTINLQILHRRLERMGHQVEISGDGQQCYDIFKENSSATHFILMDLDMPLVDGYVATELIRAFEKANPQLLSRSAQIYGRTPIFAVSASLKPSHLHKILMTGFDGWVIKPVNFKRLSMYLLGAFSEEGRKAAAFDPTQFLAGGWFDVALRDSANQGKFPPRWVFAGSEAYLAETGVEVFEGSASEEQDDRQPSTPVYTSNKTKNVRNRGAGQLRVSWEQDQ</sequence>
<dbReference type="Gene3D" id="3.30.450.40">
    <property type="match status" value="1"/>
</dbReference>
<dbReference type="InterPro" id="IPR036097">
    <property type="entry name" value="HisK_dim/P_sf"/>
</dbReference>
<dbReference type="InterPro" id="IPR011006">
    <property type="entry name" value="CheY-like_superfamily"/>
</dbReference>
<dbReference type="Pfam" id="PF08446">
    <property type="entry name" value="PAS_2"/>
    <property type="match status" value="1"/>
</dbReference>
<evidence type="ECO:0000256" key="8">
    <source>
        <dbReference type="ARBA" id="ARBA00022991"/>
    </source>
</evidence>
<feature type="domain" description="Histidine kinase" evidence="14">
    <location>
        <begin position="699"/>
        <end position="937"/>
    </location>
</feature>
<dbReference type="InterPro" id="IPR001789">
    <property type="entry name" value="Sig_transdc_resp-reg_receiver"/>
</dbReference>